<dbReference type="PANTHER" id="PTHR12848">
    <property type="entry name" value="REGULATORY-ASSOCIATED PROTEIN OF MTOR"/>
    <property type="match status" value="1"/>
</dbReference>
<dbReference type="InterPro" id="IPR004083">
    <property type="entry name" value="Raptor"/>
</dbReference>
<accession>A0A2I0T420</accession>
<dbReference type="GO" id="GO:0038202">
    <property type="term" value="P:TORC1 signaling"/>
    <property type="evidence" value="ECO:0007669"/>
    <property type="project" value="TreeGrafter"/>
</dbReference>
<dbReference type="GO" id="GO:0009267">
    <property type="term" value="P:cellular response to starvation"/>
    <property type="evidence" value="ECO:0007669"/>
    <property type="project" value="TreeGrafter"/>
</dbReference>
<dbReference type="GO" id="GO:0030674">
    <property type="term" value="F:protein-macromolecule adaptor activity"/>
    <property type="evidence" value="ECO:0007669"/>
    <property type="project" value="TreeGrafter"/>
</dbReference>
<reference evidence="2" key="1">
    <citation type="submission" date="2017-11" db="EMBL/GenBank/DDBJ databases">
        <authorList>
            <person name="Lima N.C."/>
            <person name="Parody-Merino A.M."/>
            <person name="Battley P.F."/>
            <person name="Fidler A.E."/>
            <person name="Prosdocimi F."/>
        </authorList>
    </citation>
    <scope>NUCLEOTIDE SEQUENCE [LARGE SCALE GENOMIC DNA]</scope>
</reference>
<evidence type="ECO:0000313" key="1">
    <source>
        <dbReference type="EMBL" id="PKU28541.1"/>
    </source>
</evidence>
<dbReference type="GO" id="GO:0005737">
    <property type="term" value="C:cytoplasm"/>
    <property type="evidence" value="ECO:0007669"/>
    <property type="project" value="TreeGrafter"/>
</dbReference>
<evidence type="ECO:0000313" key="2">
    <source>
        <dbReference type="Proteomes" id="UP000233556"/>
    </source>
</evidence>
<dbReference type="PRINTS" id="PR01547">
    <property type="entry name" value="YEAST176DUF"/>
</dbReference>
<dbReference type="EMBL" id="KZ520169">
    <property type="protein sequence ID" value="PKU28541.1"/>
    <property type="molecule type" value="Genomic_DNA"/>
</dbReference>
<dbReference type="GO" id="GO:0030307">
    <property type="term" value="P:positive regulation of cell growth"/>
    <property type="evidence" value="ECO:0007669"/>
    <property type="project" value="TreeGrafter"/>
</dbReference>
<organism evidence="1 2">
    <name type="scientific">Limosa lapponica baueri</name>
    <dbReference type="NCBI Taxonomy" id="1758121"/>
    <lineage>
        <taxon>Eukaryota</taxon>
        <taxon>Metazoa</taxon>
        <taxon>Chordata</taxon>
        <taxon>Craniata</taxon>
        <taxon>Vertebrata</taxon>
        <taxon>Euteleostomi</taxon>
        <taxon>Archelosauria</taxon>
        <taxon>Archosauria</taxon>
        <taxon>Dinosauria</taxon>
        <taxon>Saurischia</taxon>
        <taxon>Theropoda</taxon>
        <taxon>Coelurosauria</taxon>
        <taxon>Aves</taxon>
        <taxon>Neognathae</taxon>
        <taxon>Neoaves</taxon>
        <taxon>Charadriiformes</taxon>
        <taxon>Scolopacidae</taxon>
        <taxon>Limosa</taxon>
    </lineage>
</organism>
<dbReference type="GO" id="GO:0031931">
    <property type="term" value="C:TORC1 complex"/>
    <property type="evidence" value="ECO:0007669"/>
    <property type="project" value="InterPro"/>
</dbReference>
<dbReference type="GO" id="GO:0010506">
    <property type="term" value="P:regulation of autophagy"/>
    <property type="evidence" value="ECO:0007669"/>
    <property type="project" value="TreeGrafter"/>
</dbReference>
<keyword evidence="2" id="KW-1185">Reference proteome</keyword>
<dbReference type="OrthoDB" id="10262360at2759"/>
<sequence length="122" mass="14014">MGVENRNPPEQLPIVLQALSVGIFPYVLKLLQSSARELRPLLVFIWAKILAVDSVSTVSLALSLGFQLRLLHPVALEFETFSWGTSERRCVVWRPAYYLINLFHLHKRQFWNSVNGQPPIRC</sequence>
<reference evidence="2" key="2">
    <citation type="submission" date="2017-12" db="EMBL/GenBank/DDBJ databases">
        <title>Genome sequence of the Bar-tailed Godwit (Limosa lapponica baueri).</title>
        <authorList>
            <person name="Lima N.C.B."/>
            <person name="Parody-Merino A.M."/>
            <person name="Battley P.F."/>
            <person name="Fidler A.E."/>
            <person name="Prosdocimi F."/>
        </authorList>
    </citation>
    <scope>NUCLEOTIDE SEQUENCE [LARGE SCALE GENOMIC DNA]</scope>
</reference>
<name>A0A2I0T420_LIMLA</name>
<proteinExistence type="predicted"/>
<protein>
    <submittedName>
        <fullName evidence="1">Uncharacterized protein</fullName>
    </submittedName>
</protein>
<dbReference type="AlphaFoldDB" id="A0A2I0T420"/>
<dbReference type="PANTHER" id="PTHR12848:SF16">
    <property type="entry name" value="REGULATORY-ASSOCIATED PROTEIN OF MTOR"/>
    <property type="match status" value="1"/>
</dbReference>
<dbReference type="GO" id="GO:0071230">
    <property type="term" value="P:cellular response to amino acid stimulus"/>
    <property type="evidence" value="ECO:0007669"/>
    <property type="project" value="TreeGrafter"/>
</dbReference>
<dbReference type="Proteomes" id="UP000233556">
    <property type="component" value="Unassembled WGS sequence"/>
</dbReference>
<gene>
    <name evidence="1" type="ORF">llap_21155</name>
</gene>